<dbReference type="Gene3D" id="1.25.40.10">
    <property type="entry name" value="Tetratricopeptide repeat domain"/>
    <property type="match status" value="1"/>
</dbReference>
<dbReference type="InterPro" id="IPR051677">
    <property type="entry name" value="AfsR-DnrI-RedD_regulator"/>
</dbReference>
<name>A0ABV9CCZ6_9ACTN</name>
<evidence type="ECO:0000256" key="1">
    <source>
        <dbReference type="ARBA" id="ARBA00005820"/>
    </source>
</evidence>
<feature type="domain" description="OmpR/PhoB-type" evidence="6">
    <location>
        <begin position="1"/>
        <end position="96"/>
    </location>
</feature>
<evidence type="ECO:0000256" key="3">
    <source>
        <dbReference type="ARBA" id="ARBA00023125"/>
    </source>
</evidence>
<comment type="similarity">
    <text evidence="1">Belongs to the AfsR/DnrI/RedD regulatory family.</text>
</comment>
<dbReference type="InterPro" id="IPR036388">
    <property type="entry name" value="WH-like_DNA-bd_sf"/>
</dbReference>
<dbReference type="PROSITE" id="PS51755">
    <property type="entry name" value="OMPR_PHOB"/>
    <property type="match status" value="1"/>
</dbReference>
<dbReference type="RefSeq" id="WP_380839053.1">
    <property type="nucleotide sequence ID" value="NZ_JBHSFP010000004.1"/>
</dbReference>
<protein>
    <submittedName>
        <fullName evidence="7">BTAD domain-containing putative transcriptional regulator</fullName>
    </submittedName>
</protein>
<organism evidence="7 8">
    <name type="scientific">Sphaerisporangium dianthi</name>
    <dbReference type="NCBI Taxonomy" id="1436120"/>
    <lineage>
        <taxon>Bacteria</taxon>
        <taxon>Bacillati</taxon>
        <taxon>Actinomycetota</taxon>
        <taxon>Actinomycetes</taxon>
        <taxon>Streptosporangiales</taxon>
        <taxon>Streptosporangiaceae</taxon>
        <taxon>Sphaerisporangium</taxon>
    </lineage>
</organism>
<dbReference type="InterPro" id="IPR001867">
    <property type="entry name" value="OmpR/PhoB-type_DNA-bd"/>
</dbReference>
<dbReference type="Gene3D" id="1.10.10.10">
    <property type="entry name" value="Winged helix-like DNA-binding domain superfamily/Winged helix DNA-binding domain"/>
    <property type="match status" value="1"/>
</dbReference>
<comment type="caution">
    <text evidence="7">The sequence shown here is derived from an EMBL/GenBank/DDBJ whole genome shotgun (WGS) entry which is preliminary data.</text>
</comment>
<dbReference type="InterPro" id="IPR005158">
    <property type="entry name" value="BTAD"/>
</dbReference>
<dbReference type="CDD" id="cd15831">
    <property type="entry name" value="BTAD"/>
    <property type="match status" value="1"/>
</dbReference>
<dbReference type="InterPro" id="IPR002182">
    <property type="entry name" value="NB-ARC"/>
</dbReference>
<dbReference type="InterPro" id="IPR016032">
    <property type="entry name" value="Sig_transdc_resp-reg_C-effctor"/>
</dbReference>
<proteinExistence type="inferred from homology"/>
<accession>A0ABV9CCZ6</accession>
<dbReference type="PANTHER" id="PTHR35807:SF1">
    <property type="entry name" value="TRANSCRIPTIONAL REGULATOR REDD"/>
    <property type="match status" value="1"/>
</dbReference>
<sequence length="603" mass="65671">MGNAAPFRLHCSILGPLEVRVDDRTAIIGAPKQRLLLAILLCHANAVIPSDQLIDALWGERPPRTARKNLQVYVSGLRKIFGCRLSFEGWGYRLYADPAELDLLRFLDLARSGRAAVRAGDLAVAAELLAEAVRMWHDPPLAEFCHVPLVAKEITRSTDLFLSVYEDWVELEIELSRHVEALASLDALAPRFPSRERIAAARMTALYRCGRTSEALSHFEVLRRHLAAEMGLDPSPVLRNLYQEILKGDGRRPVGAAGHPAATRTRPIQSLANQLPRDIADFVGREHEVRRIVGEAAAVTLITGEPGIGKTALAVHVAHMLASGFPDGALVVGLRRHGGDPRATVDLQREILEAVGLNVAAVHDDDVLASVWRSWLANRKILLILDDSPDESSVRTLLPGTTASKVLVTSRSRLSGLESVTRVGLAQLSPAEGIEFLGRLIGHERVLGDLPAVRAIFERFGLSPLVLRLLGGRLAGLRHVPVGHLADRLEHSESVLDEFVAGETCLRDRFEECYNQPSWTHRPAFLALGALAGPPFSHDELVAALDGTGRSAELAIESLLEANILSVPQPAANGAEVVAQSMAYTMSPLAHRFATELRGDHRV</sequence>
<reference evidence="8" key="1">
    <citation type="journal article" date="2019" name="Int. J. Syst. Evol. Microbiol.">
        <title>The Global Catalogue of Microorganisms (GCM) 10K type strain sequencing project: providing services to taxonomists for standard genome sequencing and annotation.</title>
        <authorList>
            <consortium name="The Broad Institute Genomics Platform"/>
            <consortium name="The Broad Institute Genome Sequencing Center for Infectious Disease"/>
            <person name="Wu L."/>
            <person name="Ma J."/>
        </authorList>
    </citation>
    <scope>NUCLEOTIDE SEQUENCE [LARGE SCALE GENOMIC DNA]</scope>
    <source>
        <strain evidence="8">CGMCC 4.7132</strain>
    </source>
</reference>
<dbReference type="SUPFAM" id="SSF52540">
    <property type="entry name" value="P-loop containing nucleoside triphosphate hydrolases"/>
    <property type="match status" value="1"/>
</dbReference>
<dbReference type="EMBL" id="JBHSFP010000004">
    <property type="protein sequence ID" value="MFC4530901.1"/>
    <property type="molecule type" value="Genomic_DNA"/>
</dbReference>
<dbReference type="SMART" id="SM01043">
    <property type="entry name" value="BTAD"/>
    <property type="match status" value="1"/>
</dbReference>
<dbReference type="InterPro" id="IPR011990">
    <property type="entry name" value="TPR-like_helical_dom_sf"/>
</dbReference>
<dbReference type="SMART" id="SM00862">
    <property type="entry name" value="Trans_reg_C"/>
    <property type="match status" value="1"/>
</dbReference>
<evidence type="ECO:0000256" key="4">
    <source>
        <dbReference type="ARBA" id="ARBA00023163"/>
    </source>
</evidence>
<feature type="DNA-binding region" description="OmpR/PhoB-type" evidence="5">
    <location>
        <begin position="1"/>
        <end position="96"/>
    </location>
</feature>
<evidence type="ECO:0000256" key="2">
    <source>
        <dbReference type="ARBA" id="ARBA00023015"/>
    </source>
</evidence>
<evidence type="ECO:0000313" key="7">
    <source>
        <dbReference type="EMBL" id="MFC4530901.1"/>
    </source>
</evidence>
<dbReference type="SUPFAM" id="SSF48452">
    <property type="entry name" value="TPR-like"/>
    <property type="match status" value="1"/>
</dbReference>
<evidence type="ECO:0000256" key="5">
    <source>
        <dbReference type="PROSITE-ProRule" id="PRU01091"/>
    </source>
</evidence>
<keyword evidence="4" id="KW-0804">Transcription</keyword>
<dbReference type="Gene3D" id="3.40.50.300">
    <property type="entry name" value="P-loop containing nucleotide triphosphate hydrolases"/>
    <property type="match status" value="1"/>
</dbReference>
<dbReference type="InterPro" id="IPR027417">
    <property type="entry name" value="P-loop_NTPase"/>
</dbReference>
<keyword evidence="8" id="KW-1185">Reference proteome</keyword>
<evidence type="ECO:0000259" key="6">
    <source>
        <dbReference type="PROSITE" id="PS51755"/>
    </source>
</evidence>
<keyword evidence="3 5" id="KW-0238">DNA-binding</keyword>
<dbReference type="Proteomes" id="UP001596004">
    <property type="component" value="Unassembled WGS sequence"/>
</dbReference>
<dbReference type="Pfam" id="PF03704">
    <property type="entry name" value="BTAD"/>
    <property type="match status" value="1"/>
</dbReference>
<dbReference type="SUPFAM" id="SSF46894">
    <property type="entry name" value="C-terminal effector domain of the bipartite response regulators"/>
    <property type="match status" value="1"/>
</dbReference>
<dbReference type="Pfam" id="PF00931">
    <property type="entry name" value="NB-ARC"/>
    <property type="match status" value="1"/>
</dbReference>
<gene>
    <name evidence="7" type="ORF">ACFO60_09010</name>
</gene>
<dbReference type="Pfam" id="PF00486">
    <property type="entry name" value="Trans_reg_C"/>
    <property type="match status" value="1"/>
</dbReference>
<keyword evidence="2" id="KW-0805">Transcription regulation</keyword>
<dbReference type="PANTHER" id="PTHR35807">
    <property type="entry name" value="TRANSCRIPTIONAL REGULATOR REDD-RELATED"/>
    <property type="match status" value="1"/>
</dbReference>
<evidence type="ECO:0000313" key="8">
    <source>
        <dbReference type="Proteomes" id="UP001596004"/>
    </source>
</evidence>
<dbReference type="PRINTS" id="PR00364">
    <property type="entry name" value="DISEASERSIST"/>
</dbReference>